<reference evidence="2" key="1">
    <citation type="submission" date="2020-03" db="EMBL/GenBank/DDBJ databases">
        <authorList>
            <person name="Weist P."/>
        </authorList>
    </citation>
    <scope>NUCLEOTIDE SEQUENCE</scope>
</reference>
<protein>
    <submittedName>
        <fullName evidence="2">Uncharacterized protein</fullName>
    </submittedName>
</protein>
<proteinExistence type="predicted"/>
<accession>A0A9N7UG35</accession>
<gene>
    <name evidence="2" type="ORF">PLEPLA_LOCUS19404</name>
</gene>
<comment type="caution">
    <text evidence="2">The sequence shown here is derived from an EMBL/GenBank/DDBJ whole genome shotgun (WGS) entry which is preliminary data.</text>
</comment>
<dbReference type="AlphaFoldDB" id="A0A9N7UG35"/>
<evidence type="ECO:0000313" key="3">
    <source>
        <dbReference type="Proteomes" id="UP001153269"/>
    </source>
</evidence>
<feature type="compositionally biased region" description="Basic and acidic residues" evidence="1">
    <location>
        <begin position="49"/>
        <end position="61"/>
    </location>
</feature>
<organism evidence="2 3">
    <name type="scientific">Pleuronectes platessa</name>
    <name type="common">European plaice</name>
    <dbReference type="NCBI Taxonomy" id="8262"/>
    <lineage>
        <taxon>Eukaryota</taxon>
        <taxon>Metazoa</taxon>
        <taxon>Chordata</taxon>
        <taxon>Craniata</taxon>
        <taxon>Vertebrata</taxon>
        <taxon>Euteleostomi</taxon>
        <taxon>Actinopterygii</taxon>
        <taxon>Neopterygii</taxon>
        <taxon>Teleostei</taxon>
        <taxon>Neoteleostei</taxon>
        <taxon>Acanthomorphata</taxon>
        <taxon>Carangaria</taxon>
        <taxon>Pleuronectiformes</taxon>
        <taxon>Pleuronectoidei</taxon>
        <taxon>Pleuronectidae</taxon>
        <taxon>Pleuronectes</taxon>
    </lineage>
</organism>
<dbReference type="Proteomes" id="UP001153269">
    <property type="component" value="Unassembled WGS sequence"/>
</dbReference>
<evidence type="ECO:0000256" key="1">
    <source>
        <dbReference type="SAM" id="MobiDB-lite"/>
    </source>
</evidence>
<sequence length="108" mass="11580">MPPAAAGAAAASSAGTRRLFLDLIIAPASSLVWELKRSCSPSAPATHFPFKERLGPDRAESDERSWQVSGLLWPETISFTVKTVQEQPDALLSPTPTHLVPSVPLYLA</sequence>
<dbReference type="EMBL" id="CADEAL010001335">
    <property type="protein sequence ID" value="CAB1431348.1"/>
    <property type="molecule type" value="Genomic_DNA"/>
</dbReference>
<keyword evidence="3" id="KW-1185">Reference proteome</keyword>
<name>A0A9N7UG35_PLEPL</name>
<feature type="region of interest" description="Disordered" evidence="1">
    <location>
        <begin position="42"/>
        <end position="61"/>
    </location>
</feature>
<evidence type="ECO:0000313" key="2">
    <source>
        <dbReference type="EMBL" id="CAB1431348.1"/>
    </source>
</evidence>